<dbReference type="STRING" id="530564.Psta_2530"/>
<evidence type="ECO:0008006" key="3">
    <source>
        <dbReference type="Google" id="ProtNLM"/>
    </source>
</evidence>
<keyword evidence="2" id="KW-1185">Reference proteome</keyword>
<dbReference type="Gene3D" id="3.40.50.300">
    <property type="entry name" value="P-loop containing nucleotide triphosphate hydrolases"/>
    <property type="match status" value="1"/>
</dbReference>
<evidence type="ECO:0000313" key="1">
    <source>
        <dbReference type="EMBL" id="ADB17199.1"/>
    </source>
</evidence>
<accession>D2R5L7</accession>
<dbReference type="Proteomes" id="UP000001887">
    <property type="component" value="Chromosome"/>
</dbReference>
<dbReference type="HOGENOM" id="CLU_029703_1_0_0"/>
<dbReference type="SUPFAM" id="SSF52540">
    <property type="entry name" value="P-loop containing nucleoside triphosphate hydrolases"/>
    <property type="match status" value="1"/>
</dbReference>
<dbReference type="OrthoDB" id="9783370at2"/>
<proteinExistence type="predicted"/>
<dbReference type="InterPro" id="IPR027417">
    <property type="entry name" value="P-loop_NTPase"/>
</dbReference>
<reference evidence="1 2" key="1">
    <citation type="journal article" date="2009" name="Stand. Genomic Sci.">
        <title>Complete genome sequence of Pirellula staleyi type strain (ATCC 27377).</title>
        <authorList>
            <person name="Clum A."/>
            <person name="Tindall B.J."/>
            <person name="Sikorski J."/>
            <person name="Ivanova N."/>
            <person name="Mavrommatis K."/>
            <person name="Lucas S."/>
            <person name="Glavina del Rio T."/>
            <person name="Nolan M."/>
            <person name="Chen F."/>
            <person name="Tice H."/>
            <person name="Pitluck S."/>
            <person name="Cheng J.F."/>
            <person name="Chertkov O."/>
            <person name="Brettin T."/>
            <person name="Han C."/>
            <person name="Detter J.C."/>
            <person name="Kuske C."/>
            <person name="Bruce D."/>
            <person name="Goodwin L."/>
            <person name="Ovchinikova G."/>
            <person name="Pati A."/>
            <person name="Mikhailova N."/>
            <person name="Chen A."/>
            <person name="Palaniappan K."/>
            <person name="Land M."/>
            <person name="Hauser L."/>
            <person name="Chang Y.J."/>
            <person name="Jeffries C.D."/>
            <person name="Chain P."/>
            <person name="Rohde M."/>
            <person name="Goker M."/>
            <person name="Bristow J."/>
            <person name="Eisen J.A."/>
            <person name="Markowitz V."/>
            <person name="Hugenholtz P."/>
            <person name="Kyrpides N.C."/>
            <person name="Klenk H.P."/>
            <person name="Lapidus A."/>
        </authorList>
    </citation>
    <scope>NUCLEOTIDE SEQUENCE [LARGE SCALE GENOMIC DNA]</scope>
    <source>
        <strain evidence="2">ATCC 27377 / DSM 6068 / ICPB 4128</strain>
    </source>
</reference>
<gene>
    <name evidence="1" type="ordered locus">Psta_2530</name>
</gene>
<sequence length="442" mass="49480">MTVLPYAEKPVDFVIPEPIVGEVLAFTPPEPKSLEETGLAAQEVEALLLKHLLTGGSSTGRRMADVLKLPFGIVHELLRGVKAQLLVNYKSQAQMGDFEYELTPEGEARARYHSDRCTYCGAAPVTLSAYIDSVLKQSVRRVRPKLSDLCQAFSDLSMAPAMISQIGQAVHAGRGMFIYGSPGNGKTSIAERVIRAVSQHVWVPRTITVSGEIIRVFDPANHEEAPLAAGSAILSDSNFDRRWVRIRRPSIIVGGELRMEHLELTSNPATGIIEAPVQLKSNCGALVVDDFGRQRMTTTELLNRWIIPLEKGYDFLSLPSGRQIQVPFDQLMVFSTNLEPHKLVDEAFLRRIPYKLEVSDPTPREFKELVKQWCAKLGLEYSEEALQHWLEEHYKKPGRAMRYCHPRDLVNQVKTFCEFHDLPMVLTSKGVDVAARNYFAGL</sequence>
<organism evidence="1 2">
    <name type="scientific">Pirellula staleyi (strain ATCC 27377 / DSM 6068 / ICPB 4128)</name>
    <name type="common">Pirella staleyi</name>
    <dbReference type="NCBI Taxonomy" id="530564"/>
    <lineage>
        <taxon>Bacteria</taxon>
        <taxon>Pseudomonadati</taxon>
        <taxon>Planctomycetota</taxon>
        <taxon>Planctomycetia</taxon>
        <taxon>Pirellulales</taxon>
        <taxon>Pirellulaceae</taxon>
        <taxon>Pirellula</taxon>
    </lineage>
</organism>
<dbReference type="EMBL" id="CP001848">
    <property type="protein sequence ID" value="ADB17199.1"/>
    <property type="molecule type" value="Genomic_DNA"/>
</dbReference>
<dbReference type="KEGG" id="psl:Psta_2530"/>
<dbReference type="eggNOG" id="COG0630">
    <property type="taxonomic scope" value="Bacteria"/>
</dbReference>
<dbReference type="AlphaFoldDB" id="D2R5L7"/>
<protein>
    <recommendedName>
        <fullName evidence="3">AAA ATPase</fullName>
    </recommendedName>
</protein>
<evidence type="ECO:0000313" key="2">
    <source>
        <dbReference type="Proteomes" id="UP000001887"/>
    </source>
</evidence>
<name>D2R5L7_PIRSD</name>